<comment type="catalytic activity">
    <reaction evidence="7">
        <text>L-methionyl-[protein] + [thioredoxin]-disulfide + H2O = L-methionyl-(S)-S-oxide-[protein] + [thioredoxin]-dithiol</text>
        <dbReference type="Rhea" id="RHEA:14217"/>
        <dbReference type="Rhea" id="RHEA-COMP:10698"/>
        <dbReference type="Rhea" id="RHEA-COMP:10700"/>
        <dbReference type="Rhea" id="RHEA-COMP:12313"/>
        <dbReference type="Rhea" id="RHEA-COMP:12315"/>
        <dbReference type="ChEBI" id="CHEBI:15377"/>
        <dbReference type="ChEBI" id="CHEBI:16044"/>
        <dbReference type="ChEBI" id="CHEBI:29950"/>
        <dbReference type="ChEBI" id="CHEBI:44120"/>
        <dbReference type="ChEBI" id="CHEBI:50058"/>
        <dbReference type="EC" id="1.8.4.11"/>
    </reaction>
</comment>
<evidence type="ECO:0000256" key="3">
    <source>
        <dbReference type="ARBA" id="ARBA00023002"/>
    </source>
</evidence>
<comment type="similarity">
    <text evidence="1">Belongs to the MsrA Met sulfoxide reductase family.</text>
</comment>
<dbReference type="Ensembl" id="ENSOTST00005049571.2">
    <property type="protein sequence ID" value="ENSOTSP00005045582.2"/>
    <property type="gene ID" value="ENSOTSG00005072049.1"/>
</dbReference>
<dbReference type="GO" id="GO:0034599">
    <property type="term" value="P:cellular response to oxidative stress"/>
    <property type="evidence" value="ECO:0007669"/>
    <property type="project" value="TreeGrafter"/>
</dbReference>
<evidence type="ECO:0000256" key="10">
    <source>
        <dbReference type="SAM" id="MobiDB-lite"/>
    </source>
</evidence>
<reference evidence="12" key="2">
    <citation type="submission" date="2025-09" db="UniProtKB">
        <authorList>
            <consortium name="Ensembl"/>
        </authorList>
    </citation>
    <scope>IDENTIFICATION</scope>
</reference>
<dbReference type="PANTHER" id="PTHR42799:SF22">
    <property type="entry name" value="PEPTIDE-METHIONINE (S)-S-OXIDE REDUCTASE"/>
    <property type="match status" value="1"/>
</dbReference>
<dbReference type="Proteomes" id="UP000694402">
    <property type="component" value="Unassembled WGS sequence"/>
</dbReference>
<dbReference type="GO" id="GO:0008113">
    <property type="term" value="F:peptide-methionine (S)-S-oxide reductase activity"/>
    <property type="evidence" value="ECO:0007669"/>
    <property type="project" value="UniProtKB-EC"/>
</dbReference>
<evidence type="ECO:0000256" key="9">
    <source>
        <dbReference type="ARBA" id="ARBA00067384"/>
    </source>
</evidence>
<dbReference type="EC" id="1.8.4.11" evidence="2"/>
<sequence length="274" mass="30778">METVKVQKELCLLLSAKAQLLLAWRLLLIVSLAVADMADTTAMPTKDRALKGREEKMVVAEKHAVNGNPTVEPFPEGMETIMFGMGCFWGPEKRFWQKSGVFSTQVGYSGGHTPNPNYQEVCSGLTGHAEVVRVVFSPEDISLEELLKVFWESHDPTQGMKQQADYGTQYRSAIYVSSPSQQELALSTRQAYQEVLSEKGYGSITTEVLEGQDFFYAEDYHQQYLKKVPKGYCCLKGTGVNCPIGAEADDDKDELERGRERGERERGREREGER</sequence>
<dbReference type="NCBIfam" id="TIGR00401">
    <property type="entry name" value="msrA"/>
    <property type="match status" value="1"/>
</dbReference>
<dbReference type="InterPro" id="IPR036509">
    <property type="entry name" value="Met_Sox_Rdtase_MsrA_sf"/>
</dbReference>
<evidence type="ECO:0000256" key="1">
    <source>
        <dbReference type="ARBA" id="ARBA00005591"/>
    </source>
</evidence>
<comment type="catalytic activity">
    <reaction evidence="8">
        <text>[thioredoxin]-disulfide + L-methionine + H2O = L-methionine (S)-S-oxide + [thioredoxin]-dithiol</text>
        <dbReference type="Rhea" id="RHEA:19993"/>
        <dbReference type="Rhea" id="RHEA-COMP:10698"/>
        <dbReference type="Rhea" id="RHEA-COMP:10700"/>
        <dbReference type="ChEBI" id="CHEBI:15377"/>
        <dbReference type="ChEBI" id="CHEBI:29950"/>
        <dbReference type="ChEBI" id="CHEBI:50058"/>
        <dbReference type="ChEBI" id="CHEBI:57844"/>
        <dbReference type="ChEBI" id="CHEBI:58772"/>
        <dbReference type="EC" id="1.8.4.11"/>
    </reaction>
</comment>
<gene>
    <name evidence="12" type="primary">msrab</name>
</gene>
<dbReference type="HAMAP" id="MF_01401">
    <property type="entry name" value="MsrA"/>
    <property type="match status" value="1"/>
</dbReference>
<evidence type="ECO:0000256" key="7">
    <source>
        <dbReference type="ARBA" id="ARBA00047806"/>
    </source>
</evidence>
<evidence type="ECO:0000256" key="6">
    <source>
        <dbReference type="ARBA" id="ARBA00030643"/>
    </source>
</evidence>
<accession>A0A8C8G5Y8</accession>
<dbReference type="SUPFAM" id="SSF55068">
    <property type="entry name" value="Peptide methionine sulfoxide reductase"/>
    <property type="match status" value="1"/>
</dbReference>
<name>A0A8C8G5Y8_ONCTS</name>
<evidence type="ECO:0000256" key="2">
    <source>
        <dbReference type="ARBA" id="ARBA00012502"/>
    </source>
</evidence>
<feature type="compositionally biased region" description="Basic and acidic residues" evidence="10">
    <location>
        <begin position="254"/>
        <end position="274"/>
    </location>
</feature>
<dbReference type="AlphaFoldDB" id="A0A8C8G5Y8"/>
<dbReference type="PANTHER" id="PTHR42799">
    <property type="entry name" value="MITOCHONDRIAL PEPTIDE METHIONINE SULFOXIDE REDUCTASE"/>
    <property type="match status" value="1"/>
</dbReference>
<dbReference type="InterPro" id="IPR050162">
    <property type="entry name" value="MsrA_MetSO_reductase"/>
</dbReference>
<evidence type="ECO:0000313" key="12">
    <source>
        <dbReference type="Ensembl" id="ENSOTSP00005045582.2"/>
    </source>
</evidence>
<organism evidence="12 13">
    <name type="scientific">Oncorhynchus tshawytscha</name>
    <name type="common">Chinook salmon</name>
    <name type="synonym">Salmo tshawytscha</name>
    <dbReference type="NCBI Taxonomy" id="74940"/>
    <lineage>
        <taxon>Eukaryota</taxon>
        <taxon>Metazoa</taxon>
        <taxon>Chordata</taxon>
        <taxon>Craniata</taxon>
        <taxon>Vertebrata</taxon>
        <taxon>Euteleostomi</taxon>
        <taxon>Actinopterygii</taxon>
        <taxon>Neopterygii</taxon>
        <taxon>Teleostei</taxon>
        <taxon>Protacanthopterygii</taxon>
        <taxon>Salmoniformes</taxon>
        <taxon>Salmonidae</taxon>
        <taxon>Salmoninae</taxon>
        <taxon>Oncorhynchus</taxon>
    </lineage>
</organism>
<protein>
    <recommendedName>
        <fullName evidence="9">Mitochondrial peptide methionine sulfoxide reductase</fullName>
        <ecNumber evidence="2">1.8.4.11</ecNumber>
    </recommendedName>
    <alternativeName>
        <fullName evidence="6">Peptide-methionine (S)-S-oxide reductase</fullName>
    </alternativeName>
    <alternativeName>
        <fullName evidence="5">Protein-methionine-S-oxide reductase</fullName>
    </alternativeName>
</protein>
<keyword evidence="13" id="KW-1185">Reference proteome</keyword>
<dbReference type="InterPro" id="IPR002569">
    <property type="entry name" value="Met_Sox_Rdtase_MsrA_dom"/>
</dbReference>
<dbReference type="FunFam" id="3.30.1060.10:FF:000001">
    <property type="entry name" value="Peptide methionine sulfoxide reductase MsrA"/>
    <property type="match status" value="1"/>
</dbReference>
<comment type="function">
    <text evidence="4">Has an important function as a repair enzyme for proteins that have been inactivated by oxidation. Catalyzes the reversible oxidation-reduction of methionine sulfoxide in proteins to methionine.</text>
</comment>
<proteinExistence type="inferred from homology"/>
<feature type="region of interest" description="Disordered" evidence="10">
    <location>
        <begin position="245"/>
        <end position="274"/>
    </location>
</feature>
<dbReference type="Gene3D" id="3.30.1060.10">
    <property type="entry name" value="Peptide methionine sulphoxide reductase MsrA"/>
    <property type="match status" value="1"/>
</dbReference>
<reference evidence="12" key="1">
    <citation type="submission" date="2025-08" db="UniProtKB">
        <authorList>
            <consortium name="Ensembl"/>
        </authorList>
    </citation>
    <scope>IDENTIFICATION</scope>
</reference>
<dbReference type="GeneTree" id="ENSGT00940000167209"/>
<keyword evidence="3" id="KW-0560">Oxidoreductase</keyword>
<evidence type="ECO:0000256" key="5">
    <source>
        <dbReference type="ARBA" id="ARBA00030273"/>
    </source>
</evidence>
<evidence type="ECO:0000313" key="13">
    <source>
        <dbReference type="Proteomes" id="UP000694402"/>
    </source>
</evidence>
<evidence type="ECO:0000256" key="4">
    <source>
        <dbReference type="ARBA" id="ARBA00024679"/>
    </source>
</evidence>
<evidence type="ECO:0000256" key="8">
    <source>
        <dbReference type="ARBA" id="ARBA00048782"/>
    </source>
</evidence>
<dbReference type="GO" id="GO:0005737">
    <property type="term" value="C:cytoplasm"/>
    <property type="evidence" value="ECO:0007669"/>
    <property type="project" value="TreeGrafter"/>
</dbReference>
<evidence type="ECO:0000259" key="11">
    <source>
        <dbReference type="Pfam" id="PF01625"/>
    </source>
</evidence>
<dbReference type="Pfam" id="PF01625">
    <property type="entry name" value="PMSR"/>
    <property type="match status" value="1"/>
</dbReference>
<feature type="domain" description="Peptide methionine sulphoxide reductase MsrA" evidence="11">
    <location>
        <begin position="80"/>
        <end position="234"/>
    </location>
</feature>